<comment type="caution">
    <text evidence="2">The sequence shown here is derived from an EMBL/GenBank/DDBJ whole genome shotgun (WGS) entry which is preliminary data.</text>
</comment>
<gene>
    <name evidence="2" type="ORF">V8201_04890</name>
</gene>
<evidence type="ECO:0000313" key="2">
    <source>
        <dbReference type="EMBL" id="MEI5686412.1"/>
    </source>
</evidence>
<dbReference type="RefSeq" id="WP_336544628.1">
    <property type="nucleotide sequence ID" value="NZ_JBBBDM010000002.1"/>
</dbReference>
<evidence type="ECO:0000256" key="1">
    <source>
        <dbReference type="SAM" id="MobiDB-lite"/>
    </source>
</evidence>
<proteinExistence type="predicted"/>
<organism evidence="2 3">
    <name type="scientific">Sphingomonas kyungheensis</name>
    <dbReference type="NCBI Taxonomy" id="1069987"/>
    <lineage>
        <taxon>Bacteria</taxon>
        <taxon>Pseudomonadati</taxon>
        <taxon>Pseudomonadota</taxon>
        <taxon>Alphaproteobacteria</taxon>
        <taxon>Sphingomonadales</taxon>
        <taxon>Sphingomonadaceae</taxon>
        <taxon>Sphingomonas</taxon>
    </lineage>
</organism>
<dbReference type="EMBL" id="JBBBDM010000002">
    <property type="protein sequence ID" value="MEI5686412.1"/>
    <property type="molecule type" value="Genomic_DNA"/>
</dbReference>
<evidence type="ECO:0000313" key="3">
    <source>
        <dbReference type="Proteomes" id="UP001367771"/>
    </source>
</evidence>
<reference evidence="2 3" key="1">
    <citation type="journal article" date="2013" name="Int. J. Syst. Evol. Microbiol.">
        <title>Sphingomonas kyungheensis sp. nov., a bacterium with ginsenoside-converting activity isolated from soil of a ginseng field.</title>
        <authorList>
            <person name="Son H.M."/>
            <person name="Yang J.E."/>
            <person name="Park Y."/>
            <person name="Han C.K."/>
            <person name="Kim S.G."/>
            <person name="Kook M."/>
            <person name="Yi T.H."/>
        </authorList>
    </citation>
    <scope>NUCLEOTIDE SEQUENCE [LARGE SCALE GENOMIC DNA]</scope>
    <source>
        <strain evidence="2 3">LMG 26582</strain>
    </source>
</reference>
<dbReference type="Proteomes" id="UP001367771">
    <property type="component" value="Unassembled WGS sequence"/>
</dbReference>
<sequence>MRPLILAAVGFAALPGVDEALALSPGQVRDGDTIIILHPLRAHTLADDDPRGDLHAHRGDYLDHDSRDDDPRADLRARHGDRHDTADDLRRDQRAALRDRPQTVTPEDEAAAAVETEPVAPPDEG</sequence>
<accession>A0ABU8H013</accession>
<name>A0ABU8H013_9SPHN</name>
<feature type="compositionally biased region" description="Basic and acidic residues" evidence="1">
    <location>
        <begin position="45"/>
        <end position="101"/>
    </location>
</feature>
<protein>
    <submittedName>
        <fullName evidence="2">Uncharacterized protein</fullName>
    </submittedName>
</protein>
<keyword evidence="3" id="KW-1185">Reference proteome</keyword>
<feature type="region of interest" description="Disordered" evidence="1">
    <location>
        <begin position="45"/>
        <end position="125"/>
    </location>
</feature>